<feature type="compositionally biased region" description="Basic residues" evidence="1">
    <location>
        <begin position="440"/>
        <end position="452"/>
    </location>
</feature>
<keyword evidence="3" id="KW-1185">Reference proteome</keyword>
<sequence>MESNTPIVPKRPNKSALIESNSLEEYVESDTLVSIEGSSKDSESPSTPRVPKRPIKPDPINADSANSFPLVSQRSTSHEEGQLNSVANAEGDVNEIEEVDNDDNDGDGDKTPGNSNTKISFKDDMPSDVDNLVGTDTSSFDDDQETVSQEKEEQLESNESHAPENMTKESIIASNVMPIIPKRPAKFALPALDDSLSAKESSKETDGDIMPIIPIRPMKKKENQTDSKEVQSLASSGHISIDDSSSNVSVETSKDSKSLETPLDHPPEDENHEAANEQPISKASSETKEVVTAADSVHLVQVKPIIPVRPKPKVKSSSDATSVVSSSSEGPINERKAPPPKPKKLSSKIAAFQEMLNKAPSIGALDSNSGSVSRGQLSNSHIKFAQNLQGIVGKGFALPGMVDPSKDTLPIDHQRDTIEAKILEDPHEVNEYGSEAQKVSTRRAKGPRGKKLPKILSTPLSIRSESKFKIVEHNLWSVELKRITPVETLRVSKASSLSMVTEINERTLESQNSSSEVNVPNEKLNEPHEIAKEVHESSKKSEKDAIITDRIPESDEVETEGAHLCLLHSKSPHEKETEEVLGAPEELKQDYPTCKENLISNEEKETSVSANSITEKFSE</sequence>
<reference evidence="2 3" key="1">
    <citation type="journal article" date="2011" name="Proc. Natl. Acad. Sci. U.S.A.">
        <title>Comparative genomics of xylose-fermenting fungi for enhanced biofuel production.</title>
        <authorList>
            <person name="Wohlbach D.J."/>
            <person name="Kuo A."/>
            <person name="Sato T.K."/>
            <person name="Potts K.M."/>
            <person name="Salamov A.A."/>
            <person name="LaButti K.M."/>
            <person name="Sun H."/>
            <person name="Clum A."/>
            <person name="Pangilinan J.L."/>
            <person name="Lindquist E.A."/>
            <person name="Lucas S."/>
            <person name="Lapidus A."/>
            <person name="Jin M."/>
            <person name="Gunawan C."/>
            <person name="Balan V."/>
            <person name="Dale B.E."/>
            <person name="Jeffries T.W."/>
            <person name="Zinkel R."/>
            <person name="Barry K.W."/>
            <person name="Grigoriev I.V."/>
            <person name="Gasch A.P."/>
        </authorList>
    </citation>
    <scope>NUCLEOTIDE SEQUENCE [LARGE SCALE GENOMIC DNA]</scope>
    <source>
        <strain evidence="3">ATCC 10573 / BCRC 21748 / CBS 615 / JCM 9827 / NBRC 10315 / NRRL Y-1498 / VKM Y-70</strain>
    </source>
</reference>
<feature type="compositionally biased region" description="Polar residues" evidence="1">
    <location>
        <begin position="63"/>
        <end position="75"/>
    </location>
</feature>
<feature type="compositionally biased region" description="Low complexity" evidence="1">
    <location>
        <begin position="235"/>
        <end position="250"/>
    </location>
</feature>
<organism evidence="3">
    <name type="scientific">Candida tenuis (strain ATCC 10573 / BCRC 21748 / CBS 615 / JCM 9827 / NBRC 10315 / NRRL Y-1498 / VKM Y-70)</name>
    <name type="common">Yeast</name>
    <name type="synonym">Yamadazyma tenuis</name>
    <dbReference type="NCBI Taxonomy" id="590646"/>
    <lineage>
        <taxon>Eukaryota</taxon>
        <taxon>Fungi</taxon>
        <taxon>Dikarya</taxon>
        <taxon>Ascomycota</taxon>
        <taxon>Saccharomycotina</taxon>
        <taxon>Pichiomycetes</taxon>
        <taxon>Debaryomycetaceae</taxon>
        <taxon>Yamadazyma</taxon>
    </lineage>
</organism>
<dbReference type="OrthoDB" id="4096963at2759"/>
<feature type="compositionally biased region" description="Polar residues" evidence="1">
    <location>
        <begin position="607"/>
        <end position="619"/>
    </location>
</feature>
<evidence type="ECO:0000256" key="1">
    <source>
        <dbReference type="SAM" id="MobiDB-lite"/>
    </source>
</evidence>
<gene>
    <name evidence="2" type="ORF">CANTEDRAFT_136804</name>
</gene>
<feature type="region of interest" description="Disordered" evidence="1">
    <location>
        <begin position="1"/>
        <end position="173"/>
    </location>
</feature>
<evidence type="ECO:0008006" key="4">
    <source>
        <dbReference type="Google" id="ProtNLM"/>
    </source>
</evidence>
<proteinExistence type="predicted"/>
<dbReference type="Proteomes" id="UP000000707">
    <property type="component" value="Unassembled WGS sequence"/>
</dbReference>
<feature type="compositionally biased region" description="Basic and acidic residues" evidence="1">
    <location>
        <begin position="252"/>
        <end position="275"/>
    </location>
</feature>
<dbReference type="STRING" id="590646.G3BDK8"/>
<dbReference type="HOGENOM" id="CLU_415057_0_0_1"/>
<evidence type="ECO:0000313" key="3">
    <source>
        <dbReference type="Proteomes" id="UP000000707"/>
    </source>
</evidence>
<feature type="compositionally biased region" description="Basic and acidic residues" evidence="1">
    <location>
        <begin position="531"/>
        <end position="553"/>
    </location>
</feature>
<protein>
    <recommendedName>
        <fullName evidence="4">Altered inheritance of mitochondria protein 21</fullName>
    </recommendedName>
</protein>
<evidence type="ECO:0000313" key="2">
    <source>
        <dbReference type="EMBL" id="EGV60323.1"/>
    </source>
</evidence>
<name>G3BDK8_CANTC</name>
<feature type="region of interest" description="Disordered" evidence="1">
    <location>
        <begin position="195"/>
        <end position="346"/>
    </location>
</feature>
<feature type="compositionally biased region" description="Basic and acidic residues" evidence="1">
    <location>
        <begin position="220"/>
        <end position="229"/>
    </location>
</feature>
<feature type="compositionally biased region" description="Basic and acidic residues" evidence="1">
    <location>
        <begin position="148"/>
        <end position="162"/>
    </location>
</feature>
<feature type="region of interest" description="Disordered" evidence="1">
    <location>
        <begin position="531"/>
        <end position="619"/>
    </location>
</feature>
<feature type="compositionally biased region" description="Basic and acidic residues" evidence="1">
    <location>
        <begin position="196"/>
        <end position="206"/>
    </location>
</feature>
<feature type="region of interest" description="Disordered" evidence="1">
    <location>
        <begin position="431"/>
        <end position="452"/>
    </location>
</feature>
<feature type="compositionally biased region" description="Low complexity" evidence="1">
    <location>
        <begin position="315"/>
        <end position="328"/>
    </location>
</feature>
<feature type="compositionally biased region" description="Acidic residues" evidence="1">
    <location>
        <begin position="92"/>
        <end position="106"/>
    </location>
</feature>
<dbReference type="AlphaFoldDB" id="G3BDK8"/>
<accession>G3BDK8</accession>
<dbReference type="eggNOG" id="ENOG502S25J">
    <property type="taxonomic scope" value="Eukaryota"/>
</dbReference>
<dbReference type="EMBL" id="GL996528">
    <property type="protein sequence ID" value="EGV60323.1"/>
    <property type="molecule type" value="Genomic_DNA"/>
</dbReference>